<feature type="chain" id="PRO_5019100395" description="histidine kinase" evidence="6">
    <location>
        <begin position="28"/>
        <end position="672"/>
    </location>
</feature>
<dbReference type="InterPro" id="IPR036890">
    <property type="entry name" value="HATPase_C_sf"/>
</dbReference>
<dbReference type="PANTHER" id="PTHR43065">
    <property type="entry name" value="SENSOR HISTIDINE KINASE"/>
    <property type="match status" value="1"/>
</dbReference>
<proteinExistence type="predicted"/>
<evidence type="ECO:0000313" key="8">
    <source>
        <dbReference type="EMBL" id="RUO33026.1"/>
    </source>
</evidence>
<feature type="signal peptide" evidence="6">
    <location>
        <begin position="1"/>
        <end position="27"/>
    </location>
</feature>
<dbReference type="Gene3D" id="1.10.287.130">
    <property type="match status" value="1"/>
</dbReference>
<feature type="domain" description="Histidine kinase" evidence="7">
    <location>
        <begin position="428"/>
        <end position="669"/>
    </location>
</feature>
<dbReference type="GO" id="GO:0000155">
    <property type="term" value="F:phosphorelay sensor kinase activity"/>
    <property type="evidence" value="ECO:0007669"/>
    <property type="project" value="InterPro"/>
</dbReference>
<dbReference type="InterPro" id="IPR036097">
    <property type="entry name" value="HisK_dim/P_sf"/>
</dbReference>
<protein>
    <recommendedName>
        <fullName evidence="2">histidine kinase</fullName>
        <ecNumber evidence="2">2.7.13.3</ecNumber>
    </recommendedName>
</protein>
<dbReference type="Proteomes" id="UP000287823">
    <property type="component" value="Unassembled WGS sequence"/>
</dbReference>
<evidence type="ECO:0000259" key="7">
    <source>
        <dbReference type="PROSITE" id="PS50109"/>
    </source>
</evidence>
<dbReference type="InterPro" id="IPR003594">
    <property type="entry name" value="HATPase_dom"/>
</dbReference>
<evidence type="ECO:0000256" key="6">
    <source>
        <dbReference type="SAM" id="SignalP"/>
    </source>
</evidence>
<gene>
    <name evidence="8" type="ORF">CWE14_07210</name>
</gene>
<evidence type="ECO:0000256" key="4">
    <source>
        <dbReference type="SAM" id="Coils"/>
    </source>
</evidence>
<dbReference type="InterPro" id="IPR025293">
    <property type="entry name" value="YfiR/HmsC-like"/>
</dbReference>
<dbReference type="PRINTS" id="PR00344">
    <property type="entry name" value="BCTRLSENSOR"/>
</dbReference>
<dbReference type="Pfam" id="PF02518">
    <property type="entry name" value="HATPase_c"/>
    <property type="match status" value="1"/>
</dbReference>
<dbReference type="AlphaFoldDB" id="A0A432WGS0"/>
<dbReference type="EMBL" id="PIPO01000003">
    <property type="protein sequence ID" value="RUO33026.1"/>
    <property type="molecule type" value="Genomic_DNA"/>
</dbReference>
<dbReference type="SUPFAM" id="SSF47384">
    <property type="entry name" value="Homodimeric domain of signal transducing histidine kinase"/>
    <property type="match status" value="1"/>
</dbReference>
<evidence type="ECO:0000256" key="2">
    <source>
        <dbReference type="ARBA" id="ARBA00012438"/>
    </source>
</evidence>
<reference evidence="8 9" key="1">
    <citation type="journal article" date="2011" name="Front. Microbiol.">
        <title>Genomic signatures of strain selection and enhancement in Bacillus atrophaeus var. globigii, a historical biowarfare simulant.</title>
        <authorList>
            <person name="Gibbons H.S."/>
            <person name="Broomall S.M."/>
            <person name="McNew L.A."/>
            <person name="Daligault H."/>
            <person name="Chapman C."/>
            <person name="Bruce D."/>
            <person name="Karavis M."/>
            <person name="Krepps M."/>
            <person name="McGregor P.A."/>
            <person name="Hong C."/>
            <person name="Park K.H."/>
            <person name="Akmal A."/>
            <person name="Feldman A."/>
            <person name="Lin J.S."/>
            <person name="Chang W.E."/>
            <person name="Higgs B.W."/>
            <person name="Demirev P."/>
            <person name="Lindquist J."/>
            <person name="Liem A."/>
            <person name="Fochler E."/>
            <person name="Read T.D."/>
            <person name="Tapia R."/>
            <person name="Johnson S."/>
            <person name="Bishop-Lilly K.A."/>
            <person name="Detter C."/>
            <person name="Han C."/>
            <person name="Sozhamannan S."/>
            <person name="Rosenzweig C.N."/>
            <person name="Skowronski E.W."/>
        </authorList>
    </citation>
    <scope>NUCLEOTIDE SEQUENCE [LARGE SCALE GENOMIC DNA]</scope>
    <source>
        <strain evidence="8 9">Y4G10-17</strain>
    </source>
</reference>
<keyword evidence="6" id="KW-0732">Signal</keyword>
<dbReference type="PROSITE" id="PS50109">
    <property type="entry name" value="HIS_KIN"/>
    <property type="match status" value="1"/>
</dbReference>
<dbReference type="PANTHER" id="PTHR43065:SF47">
    <property type="match status" value="1"/>
</dbReference>
<comment type="catalytic activity">
    <reaction evidence="1">
        <text>ATP + protein L-histidine = ADP + protein N-phospho-L-histidine.</text>
        <dbReference type="EC" id="2.7.13.3"/>
    </reaction>
</comment>
<evidence type="ECO:0000256" key="1">
    <source>
        <dbReference type="ARBA" id="ARBA00000085"/>
    </source>
</evidence>
<keyword evidence="9" id="KW-1185">Reference proteome</keyword>
<keyword evidence="4" id="KW-0175">Coiled coil</keyword>
<dbReference type="Pfam" id="PF00512">
    <property type="entry name" value="HisKA"/>
    <property type="match status" value="1"/>
</dbReference>
<dbReference type="EC" id="2.7.13.3" evidence="2"/>
<dbReference type="InterPro" id="IPR004358">
    <property type="entry name" value="Sig_transdc_His_kin-like_C"/>
</dbReference>
<name>A0A432WGS0_9GAMM</name>
<accession>A0A432WGS0</accession>
<comment type="caution">
    <text evidence="8">The sequence shown here is derived from an EMBL/GenBank/DDBJ whole genome shotgun (WGS) entry which is preliminary data.</text>
</comment>
<keyword evidence="3" id="KW-0597">Phosphoprotein</keyword>
<dbReference type="SMART" id="SM00388">
    <property type="entry name" value="HisKA"/>
    <property type="match status" value="1"/>
</dbReference>
<sequence>MVQVVRQSLTAWLLSLTILVVSHSAQAVQPEPLPMNDDSYSLAEIRAAYLISVMRYVNWPNEEQRSELTIGVLGDENVFELLASIPLGEMRDKPIQVQLLTRNSQVAQVDLVYVGPRHSGASELILNQAMRNNVLVITEDRLVRQNMMINISADNAGAISYQINDQRINSAGLEVTSGLLQISGQELNTLAAHHRSMLEIASIQSSRQELSEQNSLLREELRQLQERISSLEQALSERDQVLRVQEGTIEEKQEVMDSQQATLNNLLSELEQQRELLFNREEQLNRIQNLLDDSERTLREQESLLETKEAQLAAKEQEGNELAQRITANRDILAAQQQQLRDQRSALTEQAALIENRERTIDRQREYLVYILIALAAASILGVLSLSLYVKKRRTATQLMDALTELHNAQDKLVESEKMAALGNLVAGVAHEVNTPLGVALTATSMLNDRREILQQNVREGRLTREQLDRFLGQSEESLSLTEKNLSRVARLISNFKQVAVDQMVTERRTIDLGNYIEEIMSALSIELKRAHIDFQIDVDGEIEMDTIPGAMAQILTNLVTNSIRHGYAAASTQGAGDSDTRGTITIRAARADADYVRLSFCDDGNGMDDATLQKIFEPFFTTKRNQGGTGLGMPIVYNLVRQQLKGDITVSSTPGQGTCFELLLPRRVRIN</sequence>
<dbReference type="Gene3D" id="3.30.565.10">
    <property type="entry name" value="Histidine kinase-like ATPase, C-terminal domain"/>
    <property type="match status" value="1"/>
</dbReference>
<keyword evidence="5" id="KW-0472">Membrane</keyword>
<dbReference type="CDD" id="cd00082">
    <property type="entry name" value="HisKA"/>
    <property type="match status" value="1"/>
</dbReference>
<dbReference type="Pfam" id="PF13689">
    <property type="entry name" value="DUF4154"/>
    <property type="match status" value="1"/>
</dbReference>
<keyword evidence="5" id="KW-0812">Transmembrane</keyword>
<evidence type="ECO:0000256" key="5">
    <source>
        <dbReference type="SAM" id="Phobius"/>
    </source>
</evidence>
<feature type="coiled-coil region" evidence="4">
    <location>
        <begin position="200"/>
        <end position="357"/>
    </location>
</feature>
<dbReference type="CDD" id="cd00075">
    <property type="entry name" value="HATPase"/>
    <property type="match status" value="1"/>
</dbReference>
<evidence type="ECO:0000256" key="3">
    <source>
        <dbReference type="ARBA" id="ARBA00022553"/>
    </source>
</evidence>
<keyword evidence="5" id="KW-1133">Transmembrane helix</keyword>
<dbReference type="InterPro" id="IPR003661">
    <property type="entry name" value="HisK_dim/P_dom"/>
</dbReference>
<evidence type="ECO:0000313" key="9">
    <source>
        <dbReference type="Proteomes" id="UP000287823"/>
    </source>
</evidence>
<organism evidence="8 9">
    <name type="scientific">Aliidiomarina soli</name>
    <dbReference type="NCBI Taxonomy" id="1928574"/>
    <lineage>
        <taxon>Bacteria</taxon>
        <taxon>Pseudomonadati</taxon>
        <taxon>Pseudomonadota</taxon>
        <taxon>Gammaproteobacteria</taxon>
        <taxon>Alteromonadales</taxon>
        <taxon>Idiomarinaceae</taxon>
        <taxon>Aliidiomarina</taxon>
    </lineage>
</organism>
<dbReference type="SMART" id="SM00387">
    <property type="entry name" value="HATPase_c"/>
    <property type="match status" value="1"/>
</dbReference>
<dbReference type="InterPro" id="IPR005467">
    <property type="entry name" value="His_kinase_dom"/>
</dbReference>
<dbReference type="SUPFAM" id="SSF55874">
    <property type="entry name" value="ATPase domain of HSP90 chaperone/DNA topoisomerase II/histidine kinase"/>
    <property type="match status" value="1"/>
</dbReference>
<feature type="transmembrane region" description="Helical" evidence="5">
    <location>
        <begin position="367"/>
        <end position="390"/>
    </location>
</feature>